<dbReference type="AlphaFoldDB" id="A0A382UGN5"/>
<dbReference type="Gene3D" id="2.60.120.260">
    <property type="entry name" value="Galactose-binding domain-like"/>
    <property type="match status" value="1"/>
</dbReference>
<organism evidence="1">
    <name type="scientific">marine metagenome</name>
    <dbReference type="NCBI Taxonomy" id="408172"/>
    <lineage>
        <taxon>unclassified sequences</taxon>
        <taxon>metagenomes</taxon>
        <taxon>ecological metagenomes</taxon>
    </lineage>
</organism>
<gene>
    <name evidence="1" type="ORF">METZ01_LOCUS386287</name>
</gene>
<dbReference type="EMBL" id="UINC01144119">
    <property type="protein sequence ID" value="SVD33433.1"/>
    <property type="molecule type" value="Genomic_DNA"/>
</dbReference>
<accession>A0A382UGN5</accession>
<sequence length="293" mass="31349">ADRVHLRLNLSDFKDIADPSTYTGLGEYYYSFHYILDNEPGWNTITMPLVRNDDWGAPGSGGGGFNLTGWAGDAGNGELDIDAIGGFHLEFSISGGGDGDHSLGTIILDDFKLTGSLNALNNPGFESGDESGDDFGWGSAHAGEGQAHTEIVTDPEMAYSGDNYARIGTDNGAAWAVFYSEDVVPAQFGETWRFSGYAKSLSAVDGDFGAFKLEGKDADNNVLGTTDDVFLAITEEWGSHFIEFVMPEGVTQVTAVIVASRWDGANCDYAFDDMFLMSMGVLDVIPPAPVQNV</sequence>
<proteinExistence type="predicted"/>
<protein>
    <submittedName>
        <fullName evidence="1">Uncharacterized protein</fullName>
    </submittedName>
</protein>
<feature type="non-terminal residue" evidence="1">
    <location>
        <position position="293"/>
    </location>
</feature>
<feature type="non-terminal residue" evidence="1">
    <location>
        <position position="1"/>
    </location>
</feature>
<name>A0A382UGN5_9ZZZZ</name>
<reference evidence="1" key="1">
    <citation type="submission" date="2018-05" db="EMBL/GenBank/DDBJ databases">
        <authorList>
            <person name="Lanie J.A."/>
            <person name="Ng W.-L."/>
            <person name="Kazmierczak K.M."/>
            <person name="Andrzejewski T.M."/>
            <person name="Davidsen T.M."/>
            <person name="Wayne K.J."/>
            <person name="Tettelin H."/>
            <person name="Glass J.I."/>
            <person name="Rusch D."/>
            <person name="Podicherti R."/>
            <person name="Tsui H.-C.T."/>
            <person name="Winkler M.E."/>
        </authorList>
    </citation>
    <scope>NUCLEOTIDE SEQUENCE</scope>
</reference>
<evidence type="ECO:0000313" key="1">
    <source>
        <dbReference type="EMBL" id="SVD33433.1"/>
    </source>
</evidence>